<reference evidence="2 3" key="1">
    <citation type="submission" date="2016-09" db="EMBL/GenBank/DDBJ databases">
        <title>Alteromonas lipolytica, a new species isolated from sea water.</title>
        <authorList>
            <person name="Wu Y.-H."/>
            <person name="Cheng H."/>
            <person name="Xu X.-W."/>
        </authorList>
    </citation>
    <scope>NUCLEOTIDE SEQUENCE [LARGE SCALE GENOMIC DNA]</scope>
    <source>
        <strain evidence="2 3">JW12</strain>
    </source>
</reference>
<comment type="caution">
    <text evidence="2">The sequence shown here is derived from an EMBL/GenBank/DDBJ whole genome shotgun (WGS) entry which is preliminary data.</text>
</comment>
<dbReference type="SUPFAM" id="SSF51735">
    <property type="entry name" value="NAD(P)-binding Rossmann-fold domains"/>
    <property type="match status" value="1"/>
</dbReference>
<dbReference type="InterPro" id="IPR002347">
    <property type="entry name" value="SDR_fam"/>
</dbReference>
<gene>
    <name evidence="2" type="ORF">BFC17_02560</name>
</gene>
<keyword evidence="3" id="KW-1185">Reference proteome</keyword>
<dbReference type="GO" id="GO:0016616">
    <property type="term" value="F:oxidoreductase activity, acting on the CH-OH group of donors, NAD or NADP as acceptor"/>
    <property type="evidence" value="ECO:0007669"/>
    <property type="project" value="TreeGrafter"/>
</dbReference>
<dbReference type="Proteomes" id="UP000176037">
    <property type="component" value="Unassembled WGS sequence"/>
</dbReference>
<dbReference type="PANTHER" id="PTHR45458">
    <property type="entry name" value="SHORT-CHAIN DEHYDROGENASE/REDUCTASE SDR"/>
    <property type="match status" value="1"/>
</dbReference>
<sequence>MLSTVVITGANRGIGLALTKAYLARKDNVIAVCRQTSEALTQSGAEIIEGVDVSQSQGLEKLQQNLLGRKIDILINNAGIMRKNSLDNLDVAQIKDQFNVNALAPLLVVAALRDNLVEGSKIGLVTSRMGSIEDNDSGGSYGYRMSKTALNAAGKSLAIDLKDQGVAVALLHPGWVNTDMVNFNGLIEPEEAAAGIQARLDALNLENNGGFWHSNGDRLPW</sequence>
<evidence type="ECO:0000313" key="3">
    <source>
        <dbReference type="Proteomes" id="UP000176037"/>
    </source>
</evidence>
<accession>A0A1E8FB64</accession>
<dbReference type="CDD" id="cd05325">
    <property type="entry name" value="carb_red_sniffer_like_SDR_c"/>
    <property type="match status" value="1"/>
</dbReference>
<dbReference type="InterPro" id="IPR052184">
    <property type="entry name" value="SDR_enzymes"/>
</dbReference>
<dbReference type="STRING" id="1856405.BFC17_02560"/>
<evidence type="ECO:0000256" key="1">
    <source>
        <dbReference type="RuleBase" id="RU000363"/>
    </source>
</evidence>
<dbReference type="OrthoDB" id="5786478at2"/>
<dbReference type="AlphaFoldDB" id="A0A1E8FB64"/>
<dbReference type="Gene3D" id="3.40.50.720">
    <property type="entry name" value="NAD(P)-binding Rossmann-like Domain"/>
    <property type="match status" value="1"/>
</dbReference>
<comment type="similarity">
    <text evidence="1">Belongs to the short-chain dehydrogenases/reductases (SDR) family.</text>
</comment>
<proteinExistence type="inferred from homology"/>
<protein>
    <submittedName>
        <fullName evidence="2">Short-chain dehydrogenase</fullName>
    </submittedName>
</protein>
<evidence type="ECO:0000313" key="2">
    <source>
        <dbReference type="EMBL" id="OFI33161.1"/>
    </source>
</evidence>
<dbReference type="InterPro" id="IPR036291">
    <property type="entry name" value="NAD(P)-bd_dom_sf"/>
</dbReference>
<dbReference type="PRINTS" id="PR00081">
    <property type="entry name" value="GDHRDH"/>
</dbReference>
<name>A0A1E8FB64_9ALTE</name>
<dbReference type="PANTHER" id="PTHR45458:SF1">
    <property type="entry name" value="SHORT CHAIN DEHYDROGENASE"/>
    <property type="match status" value="1"/>
</dbReference>
<dbReference type="Pfam" id="PF00106">
    <property type="entry name" value="adh_short"/>
    <property type="match status" value="1"/>
</dbReference>
<organism evidence="2 3">
    <name type="scientific">Alteromonas lipolytica</name>
    <dbReference type="NCBI Taxonomy" id="1856405"/>
    <lineage>
        <taxon>Bacteria</taxon>
        <taxon>Pseudomonadati</taxon>
        <taxon>Pseudomonadota</taxon>
        <taxon>Gammaproteobacteria</taxon>
        <taxon>Alteromonadales</taxon>
        <taxon>Alteromonadaceae</taxon>
        <taxon>Alteromonas/Salinimonas group</taxon>
        <taxon>Alteromonas</taxon>
    </lineage>
</organism>
<dbReference type="PRINTS" id="PR00080">
    <property type="entry name" value="SDRFAMILY"/>
</dbReference>
<dbReference type="EMBL" id="MJIC01000015">
    <property type="protein sequence ID" value="OFI33161.1"/>
    <property type="molecule type" value="Genomic_DNA"/>
</dbReference>